<evidence type="ECO:0000313" key="2">
    <source>
        <dbReference type="EMBL" id="EKX45631.1"/>
    </source>
</evidence>
<dbReference type="AlphaFoldDB" id="L1JAS5"/>
<dbReference type="EnsemblProtists" id="EKX45631">
    <property type="protein sequence ID" value="EKX45631"/>
    <property type="gene ID" value="GUITHDRAFT_108507"/>
</dbReference>
<dbReference type="HOGENOM" id="CLU_2836645_0_0_1"/>
<reference evidence="3" key="3">
    <citation type="submission" date="2015-06" db="UniProtKB">
        <authorList>
            <consortium name="EnsemblProtists"/>
        </authorList>
    </citation>
    <scope>IDENTIFICATION</scope>
</reference>
<evidence type="ECO:0000256" key="1">
    <source>
        <dbReference type="SAM" id="MobiDB-lite"/>
    </source>
</evidence>
<sequence>MLDDWVPAGDNCDQPDEREHGGRLESLGVNVDGWWGPTNYWFDACLNNRPGDAPLDVDATPPVASS</sequence>
<reference evidence="4" key="2">
    <citation type="submission" date="2012-11" db="EMBL/GenBank/DDBJ databases">
        <authorList>
            <person name="Kuo A."/>
            <person name="Curtis B.A."/>
            <person name="Tanifuji G."/>
            <person name="Burki F."/>
            <person name="Gruber A."/>
            <person name="Irimia M."/>
            <person name="Maruyama S."/>
            <person name="Arias M.C."/>
            <person name="Ball S.G."/>
            <person name="Gile G.H."/>
            <person name="Hirakawa Y."/>
            <person name="Hopkins J.F."/>
            <person name="Rensing S.A."/>
            <person name="Schmutz J."/>
            <person name="Symeonidi A."/>
            <person name="Elias M."/>
            <person name="Eveleigh R.J."/>
            <person name="Herman E.K."/>
            <person name="Klute M.J."/>
            <person name="Nakayama T."/>
            <person name="Obornik M."/>
            <person name="Reyes-Prieto A."/>
            <person name="Armbrust E.V."/>
            <person name="Aves S.J."/>
            <person name="Beiko R.G."/>
            <person name="Coutinho P."/>
            <person name="Dacks J.B."/>
            <person name="Durnford D.G."/>
            <person name="Fast N.M."/>
            <person name="Green B.R."/>
            <person name="Grisdale C."/>
            <person name="Hempe F."/>
            <person name="Henrissat B."/>
            <person name="Hoppner M.P."/>
            <person name="Ishida K.-I."/>
            <person name="Kim E."/>
            <person name="Koreny L."/>
            <person name="Kroth P.G."/>
            <person name="Liu Y."/>
            <person name="Malik S.-B."/>
            <person name="Maier U.G."/>
            <person name="McRose D."/>
            <person name="Mock T."/>
            <person name="Neilson J.A."/>
            <person name="Onodera N.T."/>
            <person name="Poole A.M."/>
            <person name="Pritham E.J."/>
            <person name="Richards T.A."/>
            <person name="Rocap G."/>
            <person name="Roy S.W."/>
            <person name="Sarai C."/>
            <person name="Schaack S."/>
            <person name="Shirato S."/>
            <person name="Slamovits C.H."/>
            <person name="Spencer D.F."/>
            <person name="Suzuki S."/>
            <person name="Worden A.Z."/>
            <person name="Zauner S."/>
            <person name="Barry K."/>
            <person name="Bell C."/>
            <person name="Bharti A.K."/>
            <person name="Crow J.A."/>
            <person name="Grimwood J."/>
            <person name="Kramer R."/>
            <person name="Lindquist E."/>
            <person name="Lucas S."/>
            <person name="Salamov A."/>
            <person name="McFadden G.I."/>
            <person name="Lane C.E."/>
            <person name="Keeling P.J."/>
            <person name="Gray M.W."/>
            <person name="Grigoriev I.V."/>
            <person name="Archibald J.M."/>
        </authorList>
    </citation>
    <scope>NUCLEOTIDE SEQUENCE</scope>
    <source>
        <strain evidence="4">CCMP2712</strain>
    </source>
</reference>
<protein>
    <submittedName>
        <fullName evidence="2 3">Uncharacterized protein</fullName>
    </submittedName>
</protein>
<dbReference type="KEGG" id="gtt:GUITHDRAFT_108507"/>
<reference evidence="2 4" key="1">
    <citation type="journal article" date="2012" name="Nature">
        <title>Algal genomes reveal evolutionary mosaicism and the fate of nucleomorphs.</title>
        <authorList>
            <consortium name="DOE Joint Genome Institute"/>
            <person name="Curtis B.A."/>
            <person name="Tanifuji G."/>
            <person name="Burki F."/>
            <person name="Gruber A."/>
            <person name="Irimia M."/>
            <person name="Maruyama S."/>
            <person name="Arias M.C."/>
            <person name="Ball S.G."/>
            <person name="Gile G.H."/>
            <person name="Hirakawa Y."/>
            <person name="Hopkins J.F."/>
            <person name="Kuo A."/>
            <person name="Rensing S.A."/>
            <person name="Schmutz J."/>
            <person name="Symeonidi A."/>
            <person name="Elias M."/>
            <person name="Eveleigh R.J."/>
            <person name="Herman E.K."/>
            <person name="Klute M.J."/>
            <person name="Nakayama T."/>
            <person name="Obornik M."/>
            <person name="Reyes-Prieto A."/>
            <person name="Armbrust E.V."/>
            <person name="Aves S.J."/>
            <person name="Beiko R.G."/>
            <person name="Coutinho P."/>
            <person name="Dacks J.B."/>
            <person name="Durnford D.G."/>
            <person name="Fast N.M."/>
            <person name="Green B.R."/>
            <person name="Grisdale C.J."/>
            <person name="Hempel F."/>
            <person name="Henrissat B."/>
            <person name="Hoppner M.P."/>
            <person name="Ishida K."/>
            <person name="Kim E."/>
            <person name="Koreny L."/>
            <person name="Kroth P.G."/>
            <person name="Liu Y."/>
            <person name="Malik S.B."/>
            <person name="Maier U.G."/>
            <person name="McRose D."/>
            <person name="Mock T."/>
            <person name="Neilson J.A."/>
            <person name="Onodera N.T."/>
            <person name="Poole A.M."/>
            <person name="Pritham E.J."/>
            <person name="Richards T.A."/>
            <person name="Rocap G."/>
            <person name="Roy S.W."/>
            <person name="Sarai C."/>
            <person name="Schaack S."/>
            <person name="Shirato S."/>
            <person name="Slamovits C.H."/>
            <person name="Spencer D.F."/>
            <person name="Suzuki S."/>
            <person name="Worden A.Z."/>
            <person name="Zauner S."/>
            <person name="Barry K."/>
            <person name="Bell C."/>
            <person name="Bharti A.K."/>
            <person name="Crow J.A."/>
            <person name="Grimwood J."/>
            <person name="Kramer R."/>
            <person name="Lindquist E."/>
            <person name="Lucas S."/>
            <person name="Salamov A."/>
            <person name="McFadden G.I."/>
            <person name="Lane C.E."/>
            <person name="Keeling P.J."/>
            <person name="Gray M.W."/>
            <person name="Grigoriev I.V."/>
            <person name="Archibald J.M."/>
        </authorList>
    </citation>
    <scope>NUCLEOTIDE SEQUENCE</scope>
    <source>
        <strain evidence="2 4">CCMP2712</strain>
    </source>
</reference>
<dbReference type="Proteomes" id="UP000011087">
    <property type="component" value="Unassembled WGS sequence"/>
</dbReference>
<keyword evidence="4" id="KW-1185">Reference proteome</keyword>
<dbReference type="PaxDb" id="55529-EKX45631"/>
<accession>L1JAS5</accession>
<gene>
    <name evidence="2" type="ORF">GUITHDRAFT_108507</name>
</gene>
<feature type="region of interest" description="Disordered" evidence="1">
    <location>
        <begin position="1"/>
        <end position="22"/>
    </location>
</feature>
<proteinExistence type="predicted"/>
<name>L1JAS5_GUITC</name>
<dbReference type="EMBL" id="JH992998">
    <property type="protein sequence ID" value="EKX45631.1"/>
    <property type="molecule type" value="Genomic_DNA"/>
</dbReference>
<evidence type="ECO:0000313" key="3">
    <source>
        <dbReference type="EnsemblProtists" id="EKX45631"/>
    </source>
</evidence>
<dbReference type="GeneID" id="17302373"/>
<evidence type="ECO:0000313" key="4">
    <source>
        <dbReference type="Proteomes" id="UP000011087"/>
    </source>
</evidence>
<dbReference type="RefSeq" id="XP_005832611.1">
    <property type="nucleotide sequence ID" value="XM_005832554.1"/>
</dbReference>
<organism evidence="2">
    <name type="scientific">Guillardia theta (strain CCMP2712)</name>
    <name type="common">Cryptophyte</name>
    <dbReference type="NCBI Taxonomy" id="905079"/>
    <lineage>
        <taxon>Eukaryota</taxon>
        <taxon>Cryptophyceae</taxon>
        <taxon>Pyrenomonadales</taxon>
        <taxon>Geminigeraceae</taxon>
        <taxon>Guillardia</taxon>
    </lineage>
</organism>